<sequence length="247" mass="26258">MNRPLPRLSVALLLAAALLAAATACTDREAQRQAQAAAQAQAREQAAAQLQRDYDAAVAANNWELARVHGAALLAQYPGTPAAAAVEPALAEVAARAEAVRERRRLAALWDYARVAAGKGEQRSAAILSMAPVDTGGAGPAAVQLVLRDHPQWKRSAYLVLQGGDFDCYGGCKVKVRFDDAAPKAMSAWRPRTDEAIALFIEDHRGLWRQLRKAGRVEIEFPVKAGGARAAAFEAGGLDGGQMPGWD</sequence>
<dbReference type="RefSeq" id="WP_162311900.1">
    <property type="nucleotide sequence ID" value="NZ_JACHGU010000008.1"/>
</dbReference>
<name>A0A7V8GKQ1_9GAMM</name>
<proteinExistence type="predicted"/>
<organism evidence="2 3">
    <name type="scientific">Pseudoxanthomonas broegbernensis</name>
    <dbReference type="NCBI Taxonomy" id="83619"/>
    <lineage>
        <taxon>Bacteria</taxon>
        <taxon>Pseudomonadati</taxon>
        <taxon>Pseudomonadota</taxon>
        <taxon>Gammaproteobacteria</taxon>
        <taxon>Lysobacterales</taxon>
        <taxon>Lysobacteraceae</taxon>
        <taxon>Pseudoxanthomonas</taxon>
    </lineage>
</organism>
<evidence type="ECO:0000256" key="1">
    <source>
        <dbReference type="SAM" id="SignalP"/>
    </source>
</evidence>
<comment type="caution">
    <text evidence="2">The sequence shown here is derived from an EMBL/GenBank/DDBJ whole genome shotgun (WGS) entry which is preliminary data.</text>
</comment>
<evidence type="ECO:0008006" key="4">
    <source>
        <dbReference type="Google" id="ProtNLM"/>
    </source>
</evidence>
<dbReference type="EMBL" id="MWIP01000015">
    <property type="protein sequence ID" value="KAF1685262.1"/>
    <property type="molecule type" value="Genomic_DNA"/>
</dbReference>
<keyword evidence="3" id="KW-1185">Reference proteome</keyword>
<dbReference type="AlphaFoldDB" id="A0A7V8GKQ1"/>
<feature type="signal peptide" evidence="1">
    <location>
        <begin position="1"/>
        <end position="26"/>
    </location>
</feature>
<feature type="chain" id="PRO_5031104787" description="Lipoprotein" evidence="1">
    <location>
        <begin position="27"/>
        <end position="247"/>
    </location>
</feature>
<keyword evidence="1" id="KW-0732">Signal</keyword>
<gene>
    <name evidence="2" type="ORF">B1992_12850</name>
</gene>
<reference evidence="2 3" key="1">
    <citation type="submission" date="2017-10" db="EMBL/GenBank/DDBJ databases">
        <title>Whole genome sequencing of Pseudoxanthomonas broegbernensis DSM 12573(T).</title>
        <authorList>
            <person name="Kumar S."/>
            <person name="Bansal K."/>
            <person name="Kaur A."/>
            <person name="Patil P."/>
            <person name="Sharma S."/>
            <person name="Patil P.B."/>
        </authorList>
    </citation>
    <scope>NUCLEOTIDE SEQUENCE [LARGE SCALE GENOMIC DNA]</scope>
    <source>
        <strain evidence="2 3">DSM 12573</strain>
    </source>
</reference>
<evidence type="ECO:0000313" key="3">
    <source>
        <dbReference type="Proteomes" id="UP000462066"/>
    </source>
</evidence>
<dbReference type="Proteomes" id="UP000462066">
    <property type="component" value="Unassembled WGS sequence"/>
</dbReference>
<accession>A0A7V8GKQ1</accession>
<evidence type="ECO:0000313" key="2">
    <source>
        <dbReference type="EMBL" id="KAF1685262.1"/>
    </source>
</evidence>
<dbReference type="PROSITE" id="PS51257">
    <property type="entry name" value="PROKAR_LIPOPROTEIN"/>
    <property type="match status" value="1"/>
</dbReference>
<protein>
    <recommendedName>
        <fullName evidence="4">Lipoprotein</fullName>
    </recommendedName>
</protein>